<proteinExistence type="predicted"/>
<dbReference type="WBParaSite" id="PS1159_v2.g13133.t1">
    <property type="protein sequence ID" value="PS1159_v2.g13133.t1"/>
    <property type="gene ID" value="PS1159_v2.g13133"/>
</dbReference>
<name>A0AC35F2C5_9BILA</name>
<evidence type="ECO:0000313" key="1">
    <source>
        <dbReference type="Proteomes" id="UP000887580"/>
    </source>
</evidence>
<protein>
    <submittedName>
        <fullName evidence="2">Uncharacterized protein</fullName>
    </submittedName>
</protein>
<sequence length="362" mass="41593">MVSKKVIINITFFILFLFVNCYCLEEEISKDDKIHDYLLSADNTAFNQPLLDDVLEASGEEPTFKLEDGSSIRGIPKIMPKFSRTPPIIFNSNGREYRRKQASTSFTEIAKPAPRTESFLGSMLDLLGFELPKYNDNPKNDVERLQMELFYEQAKQKNSVKRKNIRQKYHNAQILQHLQPSSTKCNLAIDTAETFIIDGFMGQWYQVMYTSTESSSTCRMMSFHMLNRSNRPYGIDTSFETLEISKNENSFDPPATVSGFGNVHSPGELHFRNMRQNANINAIHTGPVDRSGLYQYAILTEDCYYPIYVFARDPIVFKQKYEQEALQIMRAKGLINDFSQVFNFIKSVDFTTCQMAPTLFTG</sequence>
<reference evidence="2" key="1">
    <citation type="submission" date="2022-11" db="UniProtKB">
        <authorList>
            <consortium name="WormBaseParasite"/>
        </authorList>
    </citation>
    <scope>IDENTIFICATION</scope>
</reference>
<dbReference type="Proteomes" id="UP000887580">
    <property type="component" value="Unplaced"/>
</dbReference>
<accession>A0AC35F2C5</accession>
<organism evidence="1 2">
    <name type="scientific">Panagrolaimus sp. PS1159</name>
    <dbReference type="NCBI Taxonomy" id="55785"/>
    <lineage>
        <taxon>Eukaryota</taxon>
        <taxon>Metazoa</taxon>
        <taxon>Ecdysozoa</taxon>
        <taxon>Nematoda</taxon>
        <taxon>Chromadorea</taxon>
        <taxon>Rhabditida</taxon>
        <taxon>Tylenchina</taxon>
        <taxon>Panagrolaimomorpha</taxon>
        <taxon>Panagrolaimoidea</taxon>
        <taxon>Panagrolaimidae</taxon>
        <taxon>Panagrolaimus</taxon>
    </lineage>
</organism>
<evidence type="ECO:0000313" key="2">
    <source>
        <dbReference type="WBParaSite" id="PS1159_v2.g13133.t1"/>
    </source>
</evidence>